<evidence type="ECO:0000256" key="2">
    <source>
        <dbReference type="ARBA" id="ARBA00004370"/>
    </source>
</evidence>
<evidence type="ECO:0000259" key="11">
    <source>
        <dbReference type="PROSITE" id="PS50109"/>
    </source>
</evidence>
<keyword evidence="6 10" id="KW-0812">Transmembrane</keyword>
<reference evidence="13" key="2">
    <citation type="submission" date="2020-09" db="EMBL/GenBank/DDBJ databases">
        <authorList>
            <person name="Sun Q."/>
            <person name="Zhou Y."/>
        </authorList>
    </citation>
    <scope>NUCLEOTIDE SEQUENCE</scope>
    <source>
        <strain evidence="13">CGMCC 1.15958</strain>
    </source>
</reference>
<comment type="subcellular location">
    <subcellularLocation>
        <location evidence="2">Membrane</location>
    </subcellularLocation>
</comment>
<evidence type="ECO:0000256" key="3">
    <source>
        <dbReference type="ARBA" id="ARBA00012438"/>
    </source>
</evidence>
<dbReference type="SUPFAM" id="SSF55874">
    <property type="entry name" value="ATPase domain of HSP90 chaperone/DNA topoisomerase II/histidine kinase"/>
    <property type="match status" value="1"/>
</dbReference>
<dbReference type="GO" id="GO:0005886">
    <property type="term" value="C:plasma membrane"/>
    <property type="evidence" value="ECO:0007669"/>
    <property type="project" value="TreeGrafter"/>
</dbReference>
<evidence type="ECO:0000256" key="6">
    <source>
        <dbReference type="ARBA" id="ARBA00022692"/>
    </source>
</evidence>
<feature type="domain" description="Histidine kinase" evidence="11">
    <location>
        <begin position="239"/>
        <end position="455"/>
    </location>
</feature>
<keyword evidence="8 10" id="KW-1133">Transmembrane helix</keyword>
<evidence type="ECO:0000256" key="7">
    <source>
        <dbReference type="ARBA" id="ARBA00022777"/>
    </source>
</evidence>
<dbReference type="InterPro" id="IPR036097">
    <property type="entry name" value="HisK_dim/P_sf"/>
</dbReference>
<dbReference type="PROSITE" id="PS50885">
    <property type="entry name" value="HAMP"/>
    <property type="match status" value="1"/>
</dbReference>
<evidence type="ECO:0000256" key="10">
    <source>
        <dbReference type="SAM" id="Phobius"/>
    </source>
</evidence>
<evidence type="ECO:0000256" key="4">
    <source>
        <dbReference type="ARBA" id="ARBA00022553"/>
    </source>
</evidence>
<gene>
    <name evidence="13" type="ORF">GCM10011514_19770</name>
</gene>
<dbReference type="EMBL" id="BMKK01000003">
    <property type="protein sequence ID" value="GGD55708.1"/>
    <property type="molecule type" value="Genomic_DNA"/>
</dbReference>
<evidence type="ECO:0000256" key="1">
    <source>
        <dbReference type="ARBA" id="ARBA00000085"/>
    </source>
</evidence>
<keyword evidence="4" id="KW-0597">Phosphoprotein</keyword>
<dbReference type="RefSeq" id="WP_188765901.1">
    <property type="nucleotide sequence ID" value="NZ_BMKK01000003.1"/>
</dbReference>
<feature type="transmembrane region" description="Helical" evidence="10">
    <location>
        <begin position="153"/>
        <end position="177"/>
    </location>
</feature>
<dbReference type="Pfam" id="PF00672">
    <property type="entry name" value="HAMP"/>
    <property type="match status" value="1"/>
</dbReference>
<name>A0A916YQC3_9BACT</name>
<dbReference type="PANTHER" id="PTHR45436:SF5">
    <property type="entry name" value="SENSOR HISTIDINE KINASE TRCS"/>
    <property type="match status" value="1"/>
</dbReference>
<feature type="domain" description="HAMP" evidence="12">
    <location>
        <begin position="178"/>
        <end position="231"/>
    </location>
</feature>
<evidence type="ECO:0000256" key="9">
    <source>
        <dbReference type="ARBA" id="ARBA00023012"/>
    </source>
</evidence>
<dbReference type="InterPro" id="IPR003594">
    <property type="entry name" value="HATPase_dom"/>
</dbReference>
<organism evidence="13 14">
    <name type="scientific">Emticicia aquatilis</name>
    <dbReference type="NCBI Taxonomy" id="1537369"/>
    <lineage>
        <taxon>Bacteria</taxon>
        <taxon>Pseudomonadati</taxon>
        <taxon>Bacteroidota</taxon>
        <taxon>Cytophagia</taxon>
        <taxon>Cytophagales</taxon>
        <taxon>Leadbetterellaceae</taxon>
        <taxon>Emticicia</taxon>
    </lineage>
</organism>
<dbReference type="InterPro" id="IPR036890">
    <property type="entry name" value="HATPase_C_sf"/>
</dbReference>
<dbReference type="CDD" id="cd06225">
    <property type="entry name" value="HAMP"/>
    <property type="match status" value="1"/>
</dbReference>
<dbReference type="SMART" id="SM00304">
    <property type="entry name" value="HAMP"/>
    <property type="match status" value="1"/>
</dbReference>
<dbReference type="SUPFAM" id="SSF158472">
    <property type="entry name" value="HAMP domain-like"/>
    <property type="match status" value="1"/>
</dbReference>
<keyword evidence="5" id="KW-0808">Transferase</keyword>
<dbReference type="InterPro" id="IPR005467">
    <property type="entry name" value="His_kinase_dom"/>
</dbReference>
<reference evidence="13" key="1">
    <citation type="journal article" date="2014" name="Int. J. Syst. Evol. Microbiol.">
        <title>Complete genome sequence of Corynebacterium casei LMG S-19264T (=DSM 44701T), isolated from a smear-ripened cheese.</title>
        <authorList>
            <consortium name="US DOE Joint Genome Institute (JGI-PGF)"/>
            <person name="Walter F."/>
            <person name="Albersmeier A."/>
            <person name="Kalinowski J."/>
            <person name="Ruckert C."/>
        </authorList>
    </citation>
    <scope>NUCLEOTIDE SEQUENCE</scope>
    <source>
        <strain evidence="13">CGMCC 1.15958</strain>
    </source>
</reference>
<dbReference type="CDD" id="cd00082">
    <property type="entry name" value="HisKA"/>
    <property type="match status" value="1"/>
</dbReference>
<dbReference type="SMART" id="SM00388">
    <property type="entry name" value="HisKA"/>
    <property type="match status" value="1"/>
</dbReference>
<evidence type="ECO:0000256" key="8">
    <source>
        <dbReference type="ARBA" id="ARBA00022989"/>
    </source>
</evidence>
<evidence type="ECO:0000259" key="12">
    <source>
        <dbReference type="PROSITE" id="PS50885"/>
    </source>
</evidence>
<dbReference type="PANTHER" id="PTHR45436">
    <property type="entry name" value="SENSOR HISTIDINE KINASE YKOH"/>
    <property type="match status" value="1"/>
</dbReference>
<proteinExistence type="predicted"/>
<keyword evidence="14" id="KW-1185">Reference proteome</keyword>
<dbReference type="InterPro" id="IPR003660">
    <property type="entry name" value="HAMP_dom"/>
</dbReference>
<feature type="transmembrane region" description="Helical" evidence="10">
    <location>
        <begin position="7"/>
        <end position="30"/>
    </location>
</feature>
<accession>A0A916YQC3</accession>
<dbReference type="Gene3D" id="1.10.287.130">
    <property type="match status" value="1"/>
</dbReference>
<dbReference type="EC" id="2.7.13.3" evidence="3"/>
<dbReference type="InterPro" id="IPR003661">
    <property type="entry name" value="HisK_dim/P_dom"/>
</dbReference>
<keyword evidence="10" id="KW-0472">Membrane</keyword>
<protein>
    <recommendedName>
        <fullName evidence="3">histidine kinase</fullName>
        <ecNumber evidence="3">2.7.13.3</ecNumber>
    </recommendedName>
</protein>
<dbReference type="GO" id="GO:0000155">
    <property type="term" value="F:phosphorelay sensor kinase activity"/>
    <property type="evidence" value="ECO:0007669"/>
    <property type="project" value="InterPro"/>
</dbReference>
<comment type="caution">
    <text evidence="13">The sequence shown here is derived from an EMBL/GenBank/DDBJ whole genome shotgun (WGS) entry which is preliminary data.</text>
</comment>
<evidence type="ECO:0000313" key="13">
    <source>
        <dbReference type="EMBL" id="GGD55708.1"/>
    </source>
</evidence>
<dbReference type="SUPFAM" id="SSF47384">
    <property type="entry name" value="Homodimeric domain of signal transducing histidine kinase"/>
    <property type="match status" value="1"/>
</dbReference>
<dbReference type="Gene3D" id="6.10.340.10">
    <property type="match status" value="1"/>
</dbReference>
<dbReference type="Proteomes" id="UP000609064">
    <property type="component" value="Unassembled WGS sequence"/>
</dbReference>
<dbReference type="Pfam" id="PF00512">
    <property type="entry name" value="HisKA"/>
    <property type="match status" value="1"/>
</dbReference>
<evidence type="ECO:0000313" key="14">
    <source>
        <dbReference type="Proteomes" id="UP000609064"/>
    </source>
</evidence>
<dbReference type="AlphaFoldDB" id="A0A916YQC3"/>
<comment type="catalytic activity">
    <reaction evidence="1">
        <text>ATP + protein L-histidine = ADP + protein N-phospho-L-histidine.</text>
        <dbReference type="EC" id="2.7.13.3"/>
    </reaction>
</comment>
<sequence length="455" mass="52875">MTLKRRIAINIAVAFSILFGLAAFIIFYSFSSFRREEFRQRLEEKALTTAKLLVEVKEIDNQILKLIDRNTINKLYNEKTLVFDQNYKLLYSSIDDATISWDTEDLQELKRAKTFFRTEREKDVLGIYYDFEKTDYYILISAEDIYGNNKLEFLLFTLAVTFLAGTMLVWFSTYFFIERLLKPLDTFQKQITNISANKLDIQLEEGKHNDEINLLTKAFNIMLARIESAFQSQREFTSNASHEIRTPLARMTFKIQNLLQNPEHSPETVASLKSINDYVHQLSDLVNSLLLLSKINKEDAQKRFEKVRIDEVIFSANEKAKKFNPQFDLSFEIIDNPEIELSMEVWGVKSLLEIVFNNLFKNACLYSFQPAARVVIEQNASHQLTIIVSNEGNILNETDKEKLFQPFMRGQNANQTIGSGLGLRLSKRILDYHSASINYQNTQPNLNQFIIIFSN</sequence>
<dbReference type="Pfam" id="PF02518">
    <property type="entry name" value="HATPase_c"/>
    <property type="match status" value="1"/>
</dbReference>
<dbReference type="Gene3D" id="3.30.565.10">
    <property type="entry name" value="Histidine kinase-like ATPase, C-terminal domain"/>
    <property type="match status" value="1"/>
</dbReference>
<keyword evidence="9" id="KW-0902">Two-component regulatory system</keyword>
<keyword evidence="7 13" id="KW-0418">Kinase</keyword>
<dbReference type="SMART" id="SM00387">
    <property type="entry name" value="HATPase_c"/>
    <property type="match status" value="1"/>
</dbReference>
<dbReference type="PROSITE" id="PS50109">
    <property type="entry name" value="HIS_KIN"/>
    <property type="match status" value="1"/>
</dbReference>
<evidence type="ECO:0000256" key="5">
    <source>
        <dbReference type="ARBA" id="ARBA00022679"/>
    </source>
</evidence>
<dbReference type="InterPro" id="IPR050428">
    <property type="entry name" value="TCS_sensor_his_kinase"/>
</dbReference>